<keyword evidence="3 4" id="KW-0418">Kinase</keyword>
<dbReference type="InterPro" id="IPR018484">
    <property type="entry name" value="FGGY_N"/>
</dbReference>
<feature type="domain" description="Carbohydrate kinase FGGY C-terminal" evidence="6">
    <location>
        <begin position="262"/>
        <end position="445"/>
    </location>
</feature>
<dbReference type="EMBL" id="JAMTCK010000003">
    <property type="protein sequence ID" value="MCP2164556.1"/>
    <property type="molecule type" value="Genomic_DNA"/>
</dbReference>
<dbReference type="PANTHER" id="PTHR43095">
    <property type="entry name" value="SUGAR KINASE"/>
    <property type="match status" value="1"/>
</dbReference>
<evidence type="ECO:0000256" key="1">
    <source>
        <dbReference type="ARBA" id="ARBA00009156"/>
    </source>
</evidence>
<dbReference type="PROSITE" id="PS00933">
    <property type="entry name" value="FGGY_KINASES_1"/>
    <property type="match status" value="1"/>
</dbReference>
<dbReference type="Proteomes" id="UP001206128">
    <property type="component" value="Unassembled WGS sequence"/>
</dbReference>
<dbReference type="SUPFAM" id="SSF53067">
    <property type="entry name" value="Actin-like ATPase domain"/>
    <property type="match status" value="2"/>
</dbReference>
<dbReference type="InterPro" id="IPR018483">
    <property type="entry name" value="Carb_kinase_FGGY_CS"/>
</dbReference>
<keyword evidence="2 4" id="KW-0808">Transferase</keyword>
<evidence type="ECO:0000256" key="3">
    <source>
        <dbReference type="ARBA" id="ARBA00022777"/>
    </source>
</evidence>
<dbReference type="GO" id="GO:0016773">
    <property type="term" value="F:phosphotransferase activity, alcohol group as acceptor"/>
    <property type="evidence" value="ECO:0007669"/>
    <property type="project" value="InterPro"/>
</dbReference>
<sequence length="497" mass="51943">MGNVRRMTDVVLAVDLGTTATKVVAVSRQAEVLTLTEHGYQLRTDRPGQAVHDPEQVLAVALRALAEAVTTCAARNARVVGLVLTGAMHTLLPLDAEDNPLGGSLSWADNRATAQAARLRASDQGTRLHRATGTPVHPFAPLPKLMWFAEQEPEFTRRVGHWVGLKDFVLHRLTGRLVTEHSNASGIGLMDIHRLAWHPDALAVAGITEDRLPELVAPTTVLALAAPVAAALGLPAGLPVVAGGGDGPLANLGVGAVLPGMAALSMGTSGALRVVRDHPGVDERGRTFCYAVGDGLWVVGGAVSNGGVVAQWAADTFGVPVADLLAEADRVPTGAGGLFALPYLLGERAPWWDPDPRAVLVGLRREQGRAQITRALIEGVGQQIALVLDAVRATGLDVRSVRATGGAFRSPVWAKVLAAALDQRLELAEDSEGSGVGAALLAWRALGELSSLRQAADLVVPTEVITPDAEAAAHLAKTRPLVERAYHALSDLAVHTG</sequence>
<dbReference type="CDD" id="cd07770">
    <property type="entry name" value="ASKHA_NBD_FGGY_GntK"/>
    <property type="match status" value="1"/>
</dbReference>
<evidence type="ECO:0000256" key="4">
    <source>
        <dbReference type="RuleBase" id="RU003733"/>
    </source>
</evidence>
<accession>A0AAE3KDV7</accession>
<dbReference type="Gene3D" id="3.30.420.40">
    <property type="match status" value="2"/>
</dbReference>
<comment type="caution">
    <text evidence="7">The sequence shown here is derived from an EMBL/GenBank/DDBJ whole genome shotgun (WGS) entry which is preliminary data.</text>
</comment>
<dbReference type="InterPro" id="IPR043129">
    <property type="entry name" value="ATPase_NBD"/>
</dbReference>
<dbReference type="InterPro" id="IPR000577">
    <property type="entry name" value="Carb_kinase_FGGY"/>
</dbReference>
<dbReference type="AlphaFoldDB" id="A0AAE3KDV7"/>
<evidence type="ECO:0000259" key="6">
    <source>
        <dbReference type="Pfam" id="PF02782"/>
    </source>
</evidence>
<dbReference type="InterPro" id="IPR050406">
    <property type="entry name" value="FGGY_Carb_Kinase"/>
</dbReference>
<evidence type="ECO:0000313" key="8">
    <source>
        <dbReference type="Proteomes" id="UP001206128"/>
    </source>
</evidence>
<evidence type="ECO:0000259" key="5">
    <source>
        <dbReference type="Pfam" id="PF00370"/>
    </source>
</evidence>
<dbReference type="GO" id="GO:0005975">
    <property type="term" value="P:carbohydrate metabolic process"/>
    <property type="evidence" value="ECO:0007669"/>
    <property type="project" value="InterPro"/>
</dbReference>
<dbReference type="Pfam" id="PF02782">
    <property type="entry name" value="FGGY_C"/>
    <property type="match status" value="1"/>
</dbReference>
<gene>
    <name evidence="7" type="ORF">LX83_001396</name>
</gene>
<proteinExistence type="inferred from homology"/>
<dbReference type="GO" id="GO:0016301">
    <property type="term" value="F:kinase activity"/>
    <property type="evidence" value="ECO:0007669"/>
    <property type="project" value="UniProtKB-KW"/>
</dbReference>
<dbReference type="Pfam" id="PF00370">
    <property type="entry name" value="FGGY_N"/>
    <property type="match status" value="1"/>
</dbReference>
<organism evidence="7 8">
    <name type="scientific">Goodfellowiella coeruleoviolacea</name>
    <dbReference type="NCBI Taxonomy" id="334858"/>
    <lineage>
        <taxon>Bacteria</taxon>
        <taxon>Bacillati</taxon>
        <taxon>Actinomycetota</taxon>
        <taxon>Actinomycetes</taxon>
        <taxon>Pseudonocardiales</taxon>
        <taxon>Pseudonocardiaceae</taxon>
        <taxon>Goodfellowiella</taxon>
    </lineage>
</organism>
<name>A0AAE3KDV7_9PSEU</name>
<dbReference type="PIRSF" id="PIRSF000538">
    <property type="entry name" value="GlpK"/>
    <property type="match status" value="1"/>
</dbReference>
<dbReference type="InterPro" id="IPR018485">
    <property type="entry name" value="FGGY_C"/>
</dbReference>
<evidence type="ECO:0000313" key="7">
    <source>
        <dbReference type="EMBL" id="MCP2164556.1"/>
    </source>
</evidence>
<feature type="domain" description="Carbohydrate kinase FGGY N-terminal" evidence="5">
    <location>
        <begin position="11"/>
        <end position="253"/>
    </location>
</feature>
<reference evidence="7" key="1">
    <citation type="submission" date="2022-06" db="EMBL/GenBank/DDBJ databases">
        <title>Genomic Encyclopedia of Archaeal and Bacterial Type Strains, Phase II (KMG-II): from individual species to whole genera.</title>
        <authorList>
            <person name="Goeker M."/>
        </authorList>
    </citation>
    <scope>NUCLEOTIDE SEQUENCE</scope>
    <source>
        <strain evidence="7">DSM 43935</strain>
    </source>
</reference>
<dbReference type="PANTHER" id="PTHR43095:SF2">
    <property type="entry name" value="GLUCONOKINASE"/>
    <property type="match status" value="1"/>
</dbReference>
<comment type="similarity">
    <text evidence="1 4">Belongs to the FGGY kinase family.</text>
</comment>
<keyword evidence="8" id="KW-1185">Reference proteome</keyword>
<protein>
    <submittedName>
        <fullName evidence="7">Gluconokinase</fullName>
    </submittedName>
</protein>
<dbReference type="PROSITE" id="PS00445">
    <property type="entry name" value="FGGY_KINASES_2"/>
    <property type="match status" value="1"/>
</dbReference>
<evidence type="ECO:0000256" key="2">
    <source>
        <dbReference type="ARBA" id="ARBA00022679"/>
    </source>
</evidence>